<keyword evidence="3" id="KW-0813">Transport</keyword>
<evidence type="ECO:0000256" key="10">
    <source>
        <dbReference type="SAM" id="MobiDB-lite"/>
    </source>
</evidence>
<proteinExistence type="inferred from homology"/>
<feature type="domain" description="ABC transporter" evidence="12">
    <location>
        <begin position="841"/>
        <end position="1082"/>
    </location>
</feature>
<evidence type="ECO:0000256" key="1">
    <source>
        <dbReference type="ARBA" id="ARBA00004141"/>
    </source>
</evidence>
<dbReference type="InterPro" id="IPR010929">
    <property type="entry name" value="PDR_CDR_ABC"/>
</dbReference>
<dbReference type="EMBL" id="FXLY01000016">
    <property type="protein sequence ID" value="SMN22934.1"/>
    <property type="molecule type" value="Genomic_DNA"/>
</dbReference>
<evidence type="ECO:0000256" key="3">
    <source>
        <dbReference type="ARBA" id="ARBA00022448"/>
    </source>
</evidence>
<dbReference type="Gene3D" id="3.40.50.300">
    <property type="entry name" value="P-loop containing nucleotide triphosphate hydrolases"/>
    <property type="match status" value="2"/>
</dbReference>
<evidence type="ECO:0000256" key="4">
    <source>
        <dbReference type="ARBA" id="ARBA00022692"/>
    </source>
</evidence>
<evidence type="ECO:0000256" key="6">
    <source>
        <dbReference type="ARBA" id="ARBA00022741"/>
    </source>
</evidence>
<dbReference type="SUPFAM" id="SSF52540">
    <property type="entry name" value="P-loop containing nucleoside triphosphate hydrolases"/>
    <property type="match status" value="2"/>
</dbReference>
<evidence type="ECO:0000313" key="14">
    <source>
        <dbReference type="Proteomes" id="UP000196158"/>
    </source>
</evidence>
<keyword evidence="6" id="KW-0547">Nucleotide-binding</keyword>
<dbReference type="Proteomes" id="UP000196158">
    <property type="component" value="Unassembled WGS sequence"/>
</dbReference>
<dbReference type="Pfam" id="PF06422">
    <property type="entry name" value="PDR_CDR"/>
    <property type="match status" value="1"/>
</dbReference>
<dbReference type="InterPro" id="IPR003439">
    <property type="entry name" value="ABC_transporter-like_ATP-bd"/>
</dbReference>
<sequence length="1488" mass="168863">MAEDKTDFEVDHKEDRNEGQQLSSGQQLPIESWPSESTTDTAVDVTTRQGTSPLSSKEVSQLERLGEVLSQHTTRDSYEDEDIDLQSSIVTEAFDIKKEFETYADNADRQGIHLRKSGVTFENVGCKGHDSTSLEGSTVADIFLLPYTIYKKIKTIRRHKMRTILENINGLARPGEMILVLGRPGAGCSSLLKLIAGIKDQFAGGCSGDVTYDGILQEEMMEHFKSDIIYNGEEDVHFPYLTVQQTIDFAIACKTPAKRVDGLTKSQYVTRLRDLYATIFGLTHTYHTKVGNDFVRGVSGGERKRVSIIEALATNGSIFCWDNATRGLDASTALEYAKAIRIMTNMLGSTAFVTIYQASENIYDRFDKVTILHSGRQIYFGSTIAAKKYFEEMGFLCPSRQSTAEYLTGITDPNGYHIIKKGFEHLVPRTAEEFEQRWIESQTYQELRKEIEDYKKTVNTEETRELYRQSMEQDKSKYSRNKSTYIISFPEQVRLCTRRAFQRIYGNKTATIINIIAAVVQSFVSGSLFYKSSPSTSGAFSRGGVLYFCLLYYSLMSLANMDLSHRPIMMKHKYYTLYHPAAEALADAISGFPFRMIGMTLFLIIIYFLSGLNPTASSFFIVYLFLTMCSESINGMFQMVAAGCDTLAQAHSIAGILMMSISMYSTYMIQLPSMHPWFKWISYIIPIRYAFESMLNAEFHGRHMDCSGTLIPMGPAYQNVSDANRACAFVGAQPGQSWVLGDDYLKDQFQYEYKDTWRNFGIMWCFLIGYNILRAIVTEFKTPVKGTGDALIFKKGAKHLKQRRDEEALDGTIDAKEAYIDESNSDDSINNFEHFDSEGTFIWKNMCYTVPYDGKKRLLLDNVSGFCVPGTLTALVGESGAGKTTLLNTLAQRNVGEITGDMLLNGLSIDASFERRTGYVQQQDVHIAELTVRESLIFSARMRRPETVSDEEKCAYVEKIINILDMKDYADVLVGTVGSGLNVEQRKKLSIGVELVAKPDVLLFLDEPTSGLDSQSAWSIIQLLKKLEHAGQTILCTIHQPSATLFEQFDRLLLLQRGGQTVYFGDIGKNSEVLLDYFEKNGARTCSSKENPAEYILEVVGAGATEVAEQDWHQIWLNSPEHEEAESLIDKMITDTTAQRTRSEKDIKPTKYATSYLYQFKYVYLRTALTFWRSTSYIISKLMLMTVAGLYIGFTFFDPGNSRIGMQNTMFAVLMSIILSAPLMNQMQVRAIASRDLFEVRESKSNMFHWSLIMATEYLSEIPYQFLFSAIFFVSSYFPLRNNFEASRSAVYYLHYSVMFQLYFTSLGLMILYMSPNLPSANIIMGLCLAFLIAFSGVVQPMRLMPGFWTFMWKASPYTYYIQSLVGIMLHDKPVICSKKELTYFDPPEGQTCGEYMKIFFETGTGYLTDPSATSNCAYCQYSVGDEYLAYISSPYSNLWRNFGLYFVYIIFNLFAMVGVYYAFHVKKLVMFNPESIKKLRRKFHIKR</sequence>
<dbReference type="FunFam" id="3.40.50.300:FF:000054">
    <property type="entry name" value="ABC multidrug transporter atrF"/>
    <property type="match status" value="1"/>
</dbReference>
<dbReference type="OrthoDB" id="245989at2759"/>
<protein>
    <submittedName>
        <fullName evidence="13">Similar to Saccharomyces cerevisiae YDR011W SNQ2 Plasma membrane ATP-binding cassette (ABC) transporter</fullName>
    </submittedName>
</protein>
<feature type="transmembrane region" description="Helical" evidence="11">
    <location>
        <begin position="1320"/>
        <end position="1339"/>
    </location>
</feature>
<dbReference type="InterPro" id="IPR017871">
    <property type="entry name" value="ABC_transporter-like_CS"/>
</dbReference>
<evidence type="ECO:0000259" key="12">
    <source>
        <dbReference type="PROSITE" id="PS50893"/>
    </source>
</evidence>
<feature type="transmembrane region" description="Helical" evidence="11">
    <location>
        <begin position="1292"/>
        <end position="1314"/>
    </location>
</feature>
<evidence type="ECO:0000256" key="7">
    <source>
        <dbReference type="ARBA" id="ARBA00022840"/>
    </source>
</evidence>
<feature type="transmembrane region" description="Helical" evidence="11">
    <location>
        <begin position="646"/>
        <end position="669"/>
    </location>
</feature>
<dbReference type="GO" id="GO:0140359">
    <property type="term" value="F:ABC-type transporter activity"/>
    <property type="evidence" value="ECO:0007669"/>
    <property type="project" value="InterPro"/>
</dbReference>
<feature type="transmembrane region" description="Helical" evidence="11">
    <location>
        <begin position="1177"/>
        <end position="1197"/>
    </location>
</feature>
<keyword evidence="14" id="KW-1185">Reference proteome</keyword>
<dbReference type="Pfam" id="PF01061">
    <property type="entry name" value="ABC2_membrane"/>
    <property type="match status" value="2"/>
</dbReference>
<comment type="subcellular location">
    <subcellularLocation>
        <location evidence="1">Membrane</location>
        <topology evidence="1">Multi-pass membrane protein</topology>
    </subcellularLocation>
</comment>
<feature type="compositionally biased region" description="Basic and acidic residues" evidence="10">
    <location>
        <begin position="1"/>
        <end position="18"/>
    </location>
</feature>
<dbReference type="InterPro" id="IPR013525">
    <property type="entry name" value="ABC2_TM"/>
</dbReference>
<dbReference type="GO" id="GO:0016020">
    <property type="term" value="C:membrane"/>
    <property type="evidence" value="ECO:0007669"/>
    <property type="project" value="UniProtKB-SubCell"/>
</dbReference>
<feature type="transmembrane region" description="Helical" evidence="11">
    <location>
        <begin position="544"/>
        <end position="563"/>
    </location>
</feature>
<feature type="transmembrane region" description="Helical" evidence="11">
    <location>
        <begin position="504"/>
        <end position="524"/>
    </location>
</feature>
<keyword evidence="4 11" id="KW-0812">Transmembrane</keyword>
<dbReference type="Pfam" id="PF19055">
    <property type="entry name" value="ABC2_membrane_7"/>
    <property type="match status" value="1"/>
</dbReference>
<dbReference type="PROSITE" id="PS00211">
    <property type="entry name" value="ABC_TRANSPORTER_1"/>
    <property type="match status" value="1"/>
</dbReference>
<feature type="transmembrane region" description="Helical" evidence="11">
    <location>
        <begin position="1262"/>
        <end position="1280"/>
    </location>
</feature>
<keyword evidence="7 13" id="KW-0067">ATP-binding</keyword>
<dbReference type="SMART" id="SM00382">
    <property type="entry name" value="AAA"/>
    <property type="match status" value="2"/>
</dbReference>
<dbReference type="InterPro" id="IPR034001">
    <property type="entry name" value="ABCG_PDR_1"/>
</dbReference>
<evidence type="ECO:0000256" key="5">
    <source>
        <dbReference type="ARBA" id="ARBA00022737"/>
    </source>
</evidence>
<dbReference type="CDD" id="cd03232">
    <property type="entry name" value="ABCG_PDR_domain2"/>
    <property type="match status" value="1"/>
</dbReference>
<dbReference type="PANTHER" id="PTHR19241">
    <property type="entry name" value="ATP-BINDING CASSETTE TRANSPORTER"/>
    <property type="match status" value="1"/>
</dbReference>
<keyword evidence="5" id="KW-0677">Repeat</keyword>
<reference evidence="13 14" key="1">
    <citation type="submission" date="2017-04" db="EMBL/GenBank/DDBJ databases">
        <authorList>
            <person name="Afonso C.L."/>
            <person name="Miller P.J."/>
            <person name="Scott M.A."/>
            <person name="Spackman E."/>
            <person name="Goraichik I."/>
            <person name="Dimitrov K.M."/>
            <person name="Suarez D.L."/>
            <person name="Swayne D.E."/>
        </authorList>
    </citation>
    <scope>NUCLEOTIDE SEQUENCE [LARGE SCALE GENOMIC DNA]</scope>
</reference>
<keyword evidence="8 11" id="KW-1133">Transmembrane helix</keyword>
<evidence type="ECO:0000256" key="9">
    <source>
        <dbReference type="ARBA" id="ARBA00023136"/>
    </source>
</evidence>
<name>A0A1X7RBE7_9SACH</name>
<feature type="transmembrane region" description="Helical" evidence="11">
    <location>
        <begin position="601"/>
        <end position="626"/>
    </location>
</feature>
<evidence type="ECO:0000313" key="13">
    <source>
        <dbReference type="EMBL" id="SMN22934.1"/>
    </source>
</evidence>
<evidence type="ECO:0000256" key="8">
    <source>
        <dbReference type="ARBA" id="ARBA00022989"/>
    </source>
</evidence>
<dbReference type="InterPro" id="IPR027417">
    <property type="entry name" value="P-loop_NTPase"/>
</dbReference>
<comment type="similarity">
    <text evidence="2">Belongs to the ABC transporter superfamily. ABCG family. PDR (TC 3.A.1.205) subfamily.</text>
</comment>
<dbReference type="InterPro" id="IPR034003">
    <property type="entry name" value="ABCG_PDR_2"/>
</dbReference>
<evidence type="ECO:0000256" key="11">
    <source>
        <dbReference type="SAM" id="Phobius"/>
    </source>
</evidence>
<dbReference type="GO" id="GO:0016887">
    <property type="term" value="F:ATP hydrolysis activity"/>
    <property type="evidence" value="ECO:0007669"/>
    <property type="project" value="InterPro"/>
</dbReference>
<gene>
    <name evidence="13" type="ORF">KASA_0C00066G</name>
</gene>
<dbReference type="InterPro" id="IPR003593">
    <property type="entry name" value="AAA+_ATPase"/>
</dbReference>
<dbReference type="PROSITE" id="PS50893">
    <property type="entry name" value="ABC_TRANSPORTER_2"/>
    <property type="match status" value="2"/>
</dbReference>
<feature type="region of interest" description="Disordered" evidence="10">
    <location>
        <begin position="1"/>
        <end position="63"/>
    </location>
</feature>
<feature type="transmembrane region" description="Helical" evidence="11">
    <location>
        <begin position="1443"/>
        <end position="1464"/>
    </location>
</feature>
<feature type="transmembrane region" description="Helical" evidence="11">
    <location>
        <begin position="1209"/>
        <end position="1227"/>
    </location>
</feature>
<feature type="domain" description="ABC transporter" evidence="12">
    <location>
        <begin position="144"/>
        <end position="399"/>
    </location>
</feature>
<accession>A0A1X7RBE7</accession>
<evidence type="ECO:0000256" key="2">
    <source>
        <dbReference type="ARBA" id="ARBA00006012"/>
    </source>
</evidence>
<dbReference type="InterPro" id="IPR043926">
    <property type="entry name" value="ABCG_dom"/>
</dbReference>
<feature type="compositionally biased region" description="Polar residues" evidence="10">
    <location>
        <begin position="19"/>
        <end position="59"/>
    </location>
</feature>
<dbReference type="Pfam" id="PF00005">
    <property type="entry name" value="ABC_tran"/>
    <property type="match status" value="2"/>
</dbReference>
<dbReference type="GO" id="GO:0005524">
    <property type="term" value="F:ATP binding"/>
    <property type="evidence" value="ECO:0007669"/>
    <property type="project" value="UniProtKB-KW"/>
</dbReference>
<organism evidence="13 14">
    <name type="scientific">Maudiozyma saulgeensis</name>
    <dbReference type="NCBI Taxonomy" id="1789683"/>
    <lineage>
        <taxon>Eukaryota</taxon>
        <taxon>Fungi</taxon>
        <taxon>Dikarya</taxon>
        <taxon>Ascomycota</taxon>
        <taxon>Saccharomycotina</taxon>
        <taxon>Saccharomycetes</taxon>
        <taxon>Saccharomycetales</taxon>
        <taxon>Saccharomycetaceae</taxon>
        <taxon>Maudiozyma</taxon>
    </lineage>
</organism>
<keyword evidence="9 11" id="KW-0472">Membrane</keyword>
<dbReference type="CDD" id="cd03233">
    <property type="entry name" value="ABCG_PDR_domain1"/>
    <property type="match status" value="1"/>
</dbReference>